<dbReference type="Proteomes" id="UP001283361">
    <property type="component" value="Unassembled WGS sequence"/>
</dbReference>
<evidence type="ECO:0000313" key="1">
    <source>
        <dbReference type="EMBL" id="KAK3789629.1"/>
    </source>
</evidence>
<dbReference type="EMBL" id="JAWDGP010001646">
    <property type="protein sequence ID" value="KAK3789629.1"/>
    <property type="molecule type" value="Genomic_DNA"/>
</dbReference>
<dbReference type="AlphaFoldDB" id="A0AAE1E0D3"/>
<organism evidence="1 2">
    <name type="scientific">Elysia crispata</name>
    <name type="common">lettuce slug</name>
    <dbReference type="NCBI Taxonomy" id="231223"/>
    <lineage>
        <taxon>Eukaryota</taxon>
        <taxon>Metazoa</taxon>
        <taxon>Spiralia</taxon>
        <taxon>Lophotrochozoa</taxon>
        <taxon>Mollusca</taxon>
        <taxon>Gastropoda</taxon>
        <taxon>Heterobranchia</taxon>
        <taxon>Euthyneura</taxon>
        <taxon>Panpulmonata</taxon>
        <taxon>Sacoglossa</taxon>
        <taxon>Placobranchoidea</taxon>
        <taxon>Plakobranchidae</taxon>
        <taxon>Elysia</taxon>
    </lineage>
</organism>
<evidence type="ECO:0000313" key="2">
    <source>
        <dbReference type="Proteomes" id="UP001283361"/>
    </source>
</evidence>
<comment type="caution">
    <text evidence="1">The sequence shown here is derived from an EMBL/GenBank/DDBJ whole genome shotgun (WGS) entry which is preliminary data.</text>
</comment>
<reference evidence="1" key="1">
    <citation type="journal article" date="2023" name="G3 (Bethesda)">
        <title>A reference genome for the long-term kleptoplast-retaining sea slug Elysia crispata morphotype clarki.</title>
        <authorList>
            <person name="Eastman K.E."/>
            <person name="Pendleton A.L."/>
            <person name="Shaikh M.A."/>
            <person name="Suttiyut T."/>
            <person name="Ogas R."/>
            <person name="Tomko P."/>
            <person name="Gavelis G."/>
            <person name="Widhalm J.R."/>
            <person name="Wisecaver J.H."/>
        </authorList>
    </citation>
    <scope>NUCLEOTIDE SEQUENCE</scope>
    <source>
        <strain evidence="1">ECLA1</strain>
    </source>
</reference>
<name>A0AAE1E0D3_9GAST</name>
<accession>A0AAE1E0D3</accession>
<keyword evidence="2" id="KW-1185">Reference proteome</keyword>
<sequence length="105" mass="11737">MLRLFDGWATNFIKRDPPCNLTLSQQTGTSRLYCSGFKPQAHRILALQLPHLVSPYISDGILALQLPHLVSPYISIGWDTCSSIAASSVPLYLYSMGYLLYSCRI</sequence>
<proteinExistence type="predicted"/>
<protein>
    <submittedName>
        <fullName evidence="1">Uncharacterized protein</fullName>
    </submittedName>
</protein>
<gene>
    <name evidence="1" type="ORF">RRG08_050072</name>
</gene>